<organism evidence="3 4">
    <name type="scientific">Canna indica</name>
    <name type="common">Indian-shot</name>
    <dbReference type="NCBI Taxonomy" id="4628"/>
    <lineage>
        <taxon>Eukaryota</taxon>
        <taxon>Viridiplantae</taxon>
        <taxon>Streptophyta</taxon>
        <taxon>Embryophyta</taxon>
        <taxon>Tracheophyta</taxon>
        <taxon>Spermatophyta</taxon>
        <taxon>Magnoliopsida</taxon>
        <taxon>Liliopsida</taxon>
        <taxon>Zingiberales</taxon>
        <taxon>Cannaceae</taxon>
        <taxon>Canna</taxon>
    </lineage>
</organism>
<dbReference type="PANTHER" id="PTHR33414">
    <property type="entry name" value="PROTEIN PLASTID MOVEMENT IMPAIRED 1-RELATED 1"/>
    <property type="match status" value="1"/>
</dbReference>
<protein>
    <submittedName>
        <fullName evidence="3">Protein PLASTID MOVEMENT IMPAIRED 1-like</fullName>
    </submittedName>
</protein>
<reference evidence="3 4" key="1">
    <citation type="submission" date="2023-10" db="EMBL/GenBank/DDBJ databases">
        <title>Chromosome-scale genome assembly provides insights into flower coloration mechanisms of Canna indica.</title>
        <authorList>
            <person name="Li C."/>
        </authorList>
    </citation>
    <scope>NUCLEOTIDE SEQUENCE [LARGE SCALE GENOMIC DNA]</scope>
    <source>
        <tissue evidence="3">Flower</tissue>
    </source>
</reference>
<feature type="compositionally biased region" description="Low complexity" evidence="1">
    <location>
        <begin position="21"/>
        <end position="32"/>
    </location>
</feature>
<dbReference type="EMBL" id="CP136893">
    <property type="protein sequence ID" value="WOL05977.1"/>
    <property type="molecule type" value="Genomic_DNA"/>
</dbReference>
<gene>
    <name evidence="3" type="ORF">Cni_G14708</name>
</gene>
<evidence type="ECO:0000313" key="3">
    <source>
        <dbReference type="EMBL" id="WOL05977.1"/>
    </source>
</evidence>
<proteinExistence type="predicted"/>
<feature type="region of interest" description="Disordered" evidence="1">
    <location>
        <begin position="19"/>
        <end position="47"/>
    </location>
</feature>
<dbReference type="InterPro" id="IPR048972">
    <property type="entry name" value="PMI1_PMIR1-2_C"/>
</dbReference>
<feature type="domain" description="C2 NT-type" evidence="2">
    <location>
        <begin position="118"/>
        <end position="272"/>
    </location>
</feature>
<dbReference type="Pfam" id="PF10358">
    <property type="entry name" value="NT-C2"/>
    <property type="match status" value="1"/>
</dbReference>
<evidence type="ECO:0000256" key="1">
    <source>
        <dbReference type="SAM" id="MobiDB-lite"/>
    </source>
</evidence>
<dbReference type="PROSITE" id="PS51840">
    <property type="entry name" value="C2_NT"/>
    <property type="match status" value="1"/>
</dbReference>
<dbReference type="Pfam" id="PF21745">
    <property type="entry name" value="PMI1_PMIR1-2_C"/>
    <property type="match status" value="1"/>
</dbReference>
<evidence type="ECO:0000313" key="4">
    <source>
        <dbReference type="Proteomes" id="UP001327560"/>
    </source>
</evidence>
<sequence length="827" mass="91791">MAETDLKVLQQLENLARSRSRYPTTRRTSSFTLARSSDATPADLDGPRLVGEVARSDRRGYSLRHTFLPSWHSRRKPRDDPEGDDADGGPVRSPHKLEPEHSDLKQRGIWRWKPMRALAHLVMHRVTCLFSVEVVAVRHLPASVDRLRLSVTVRKKETKDGAVKTMPSQVLQGSAEFEETLFIRCHLYCSGGAGTGKPLRFEPRLFLISAMAVDAPHLEIGASIVDLSSLVKESIQKNLEGQRIRQWDMAFPLSVSGKAAGGEMVLKLAFQIMDDGGVGIYKQTESITPNREKLSDFSISRKQRKSSVSASSQRIIQGDPFATSLNNSDFGNPGISNFIHPVLQKVNPEQDVQEFDLPEFEVIDKGAEIQHGEVEEEAVSGNATGRTSISSEVVKEVVHDRAHGEVKEFELITAKDATDAVKRTKQHIIRRLLDTEEEMATREFLQMLETEDNKETKHDDIDLVSSSNLGARGDSKDEEDTHAFIPDLGKNLGCVVQTKDGGYLASMNPFDVQVSKNETPKLVMQVSKGLILKDEKLVTGFDVFQKLAAIGLEEMDSKLLSLTNMDELWGKTAEQVAFEGIASTIISGRNKEGASSSVAKSITVVKKIAIAMNKGRKERIMTGFWSVNEEPVSVDEILTFALQKMEIMAVDALKVQAEMTDDEAPFDASPLIEKNGTSNPLNSAITLEDWSMTCSTNRRITMLVVIQLRNPSRSYEAVGAPIIAAVQAMALNDGKIDDERRFKLTSLHVGGLKLSSNSRSVWDGEKQRLTAVQWLVENGLGKAGRRTKQFHGKRTQDFVWSISSRFTAGIWLRQVRNPNVKVMKSSS</sequence>
<dbReference type="AlphaFoldDB" id="A0AAQ3KCK9"/>
<dbReference type="InterPro" id="IPR039614">
    <property type="entry name" value="PMI1-like"/>
</dbReference>
<keyword evidence="4" id="KW-1185">Reference proteome</keyword>
<accession>A0AAQ3KCK9</accession>
<dbReference type="Proteomes" id="UP001327560">
    <property type="component" value="Chromosome 4"/>
</dbReference>
<feature type="region of interest" description="Disordered" evidence="1">
    <location>
        <begin position="71"/>
        <end position="102"/>
    </location>
</feature>
<dbReference type="InterPro" id="IPR019448">
    <property type="entry name" value="NT-C2"/>
</dbReference>
<evidence type="ECO:0000259" key="2">
    <source>
        <dbReference type="PROSITE" id="PS51840"/>
    </source>
</evidence>
<dbReference type="PANTHER" id="PTHR33414:SF2">
    <property type="entry name" value="PROTEIN PLASTID MOVEMENT IMPAIRED 1"/>
    <property type="match status" value="1"/>
</dbReference>
<name>A0AAQ3KCK9_9LILI</name>